<feature type="domain" description="Sensor histidine kinase NatK-like C-terminal" evidence="2">
    <location>
        <begin position="327"/>
        <end position="419"/>
    </location>
</feature>
<reference evidence="3 4" key="1">
    <citation type="submission" date="2015-09" db="EMBL/GenBank/DDBJ databases">
        <authorList>
            <consortium name="Pathogen Informatics"/>
        </authorList>
    </citation>
    <scope>NUCLEOTIDE SEQUENCE [LARGE SCALE GENOMIC DNA]</scope>
    <source>
        <strain evidence="3 4">2789STDY5834970</strain>
    </source>
</reference>
<dbReference type="Proteomes" id="UP000095649">
    <property type="component" value="Unassembled WGS sequence"/>
</dbReference>
<dbReference type="EMBL" id="CYXN01000009">
    <property type="protein sequence ID" value="CUM98404.1"/>
    <property type="molecule type" value="Genomic_DNA"/>
</dbReference>
<evidence type="ECO:0000259" key="2">
    <source>
        <dbReference type="Pfam" id="PF14501"/>
    </source>
</evidence>
<protein>
    <recommendedName>
        <fullName evidence="2">Sensor histidine kinase NatK-like C-terminal domain-containing protein</fullName>
    </recommendedName>
</protein>
<dbReference type="Pfam" id="PF14501">
    <property type="entry name" value="HATPase_c_5"/>
    <property type="match status" value="1"/>
</dbReference>
<keyword evidence="1" id="KW-0812">Transmembrane</keyword>
<evidence type="ECO:0000256" key="1">
    <source>
        <dbReference type="SAM" id="Phobius"/>
    </source>
</evidence>
<dbReference type="CDD" id="cd16935">
    <property type="entry name" value="HATPase_AgrC-ComD-like"/>
    <property type="match status" value="1"/>
</dbReference>
<feature type="transmembrane region" description="Helical" evidence="1">
    <location>
        <begin position="188"/>
        <end position="206"/>
    </location>
</feature>
<dbReference type="PANTHER" id="PTHR40448:SF1">
    <property type="entry name" value="TWO-COMPONENT SENSOR HISTIDINE KINASE"/>
    <property type="match status" value="1"/>
</dbReference>
<evidence type="ECO:0000313" key="4">
    <source>
        <dbReference type="Proteomes" id="UP000095649"/>
    </source>
</evidence>
<feature type="transmembrane region" description="Helical" evidence="1">
    <location>
        <begin position="85"/>
        <end position="109"/>
    </location>
</feature>
<dbReference type="InterPro" id="IPR036890">
    <property type="entry name" value="HATPase_C_sf"/>
</dbReference>
<feature type="transmembrane region" description="Helical" evidence="1">
    <location>
        <begin position="6"/>
        <end position="24"/>
    </location>
</feature>
<dbReference type="AlphaFoldDB" id="A0A173T6P2"/>
<evidence type="ECO:0000313" key="3">
    <source>
        <dbReference type="EMBL" id="CUM98404.1"/>
    </source>
</evidence>
<feature type="transmembrane region" description="Helical" evidence="1">
    <location>
        <begin position="36"/>
        <end position="56"/>
    </location>
</feature>
<proteinExistence type="predicted"/>
<dbReference type="SUPFAM" id="SSF55874">
    <property type="entry name" value="ATPase domain of HSP90 chaperone/DNA topoisomerase II/histidine kinase"/>
    <property type="match status" value="1"/>
</dbReference>
<keyword evidence="1" id="KW-1133">Transmembrane helix</keyword>
<gene>
    <name evidence="3" type="ORF">ERS852582_01404</name>
</gene>
<sequence length="423" mass="48443">MMLYYFVEFAGSFANIALLLLFIGRLFPKKEPVSRWFYASYVALLIAGQCALSLFPDWVTQRTIYLLVGGFLLALLFYEVRPWQAVFASGAFFTLAALVEVLAMLLIGLRIPDTDILMQAGAARLVYIVFSNLIQIPLVVLISHFFSRKGNALRILWLLPIIAIQIASIAVCYVAQYHAADDYFPDYMVGLMAVLLLINILIVFYVEALRENELEKFKVKFNEQQYNLQMEYYQQLKERQEEVRSLQHDVKKYILAMQAVAEHGDTEELHKIAQAATNVFERSTNISAVGNPVVDALLNYYLRIAERNNINVKLDVTIPEVLTISSLSLSIIIGNTFDNAIEACCDLPAEQRIIHLQLRKQYRSLFYRLENPYSDTSRGIRIGEYHGYGLKNINRIVQENHGDFYTKKKDGVFTVQVRLNCEN</sequence>
<organism evidence="3 4">
    <name type="scientific">Faecalibacterium prausnitzii</name>
    <dbReference type="NCBI Taxonomy" id="853"/>
    <lineage>
        <taxon>Bacteria</taxon>
        <taxon>Bacillati</taxon>
        <taxon>Bacillota</taxon>
        <taxon>Clostridia</taxon>
        <taxon>Eubacteriales</taxon>
        <taxon>Oscillospiraceae</taxon>
        <taxon>Faecalibacterium</taxon>
    </lineage>
</organism>
<dbReference type="GO" id="GO:0042802">
    <property type="term" value="F:identical protein binding"/>
    <property type="evidence" value="ECO:0007669"/>
    <property type="project" value="TreeGrafter"/>
</dbReference>
<name>A0A173T6P2_9FIRM</name>
<feature type="transmembrane region" description="Helical" evidence="1">
    <location>
        <begin position="121"/>
        <end position="143"/>
    </location>
</feature>
<feature type="transmembrane region" description="Helical" evidence="1">
    <location>
        <begin position="155"/>
        <end position="176"/>
    </location>
</feature>
<dbReference type="RefSeq" id="WP_055185905.1">
    <property type="nucleotide sequence ID" value="NZ_CYXN01000009.1"/>
</dbReference>
<dbReference type="OrthoDB" id="9813149at2"/>
<dbReference type="InterPro" id="IPR032834">
    <property type="entry name" value="NatK-like_C"/>
</dbReference>
<accession>A0A173T6P2</accession>
<keyword evidence="1" id="KW-0472">Membrane</keyword>
<feature type="transmembrane region" description="Helical" evidence="1">
    <location>
        <begin position="62"/>
        <end position="78"/>
    </location>
</feature>
<dbReference type="Gene3D" id="3.30.565.10">
    <property type="entry name" value="Histidine kinase-like ATPase, C-terminal domain"/>
    <property type="match status" value="1"/>
</dbReference>
<dbReference type="PANTHER" id="PTHR40448">
    <property type="entry name" value="TWO-COMPONENT SENSOR HISTIDINE KINASE"/>
    <property type="match status" value="1"/>
</dbReference>